<evidence type="ECO:0000256" key="1">
    <source>
        <dbReference type="SAM" id="MobiDB-lite"/>
    </source>
</evidence>
<proteinExistence type="predicted"/>
<reference evidence="3" key="1">
    <citation type="submission" date="2023-05" db="EMBL/GenBank/DDBJ databases">
        <title>Nepenthes gracilis genome sequencing.</title>
        <authorList>
            <person name="Fukushima K."/>
        </authorList>
    </citation>
    <scope>NUCLEOTIDE SEQUENCE</scope>
    <source>
        <strain evidence="3">SING2019-196</strain>
    </source>
</reference>
<dbReference type="PANTHER" id="PTHR12436">
    <property type="entry name" value="80 KDA MCM3-ASSOCIATED PROTEIN"/>
    <property type="match status" value="1"/>
</dbReference>
<feature type="compositionally biased region" description="Polar residues" evidence="1">
    <location>
        <begin position="40"/>
        <end position="63"/>
    </location>
</feature>
<sequence length="430" mass="49122">MMDRTHRSQPKNSSSCTATAAASTSNSNSKFRPNRAKSLKNLNPSPTRNPSYSGRISGKTSDLTDVEERNNKVGPQEALFEQQEEGDPSNAPSIIGTCPFMCPVRERAQRECLQDLAVFERVDGNPRRTSSSLAVKKFCRTISTKDVKAADVRPLPVLDGTLKYLFELLDSSEHPFEVIHDFVFDRTRSIRQDLSMQNIVSDQAIWMYEKMVKFHVISHHKLRRCSGDPHSISSMHHLNVEQLTKSLRSLYNLYDINRKPDSTYENEAEFHSLYVLLHLASRSHSMGESISVWFHRLPPSVIWSKEMYFARRLLRFFRIGNFWRFFCTVSAEATYMQFCIIETFINEVRAEALACINYGGYKLHPYPLALLSKILKMKESDLESLCNACGLETSVDDMGSKVLPTKQTSFCHPQGDFQNYAFVGLEELLL</sequence>
<dbReference type="InterPro" id="IPR005062">
    <property type="entry name" value="SAC3/GANP/THP3_conserved"/>
</dbReference>
<keyword evidence="4" id="KW-1185">Reference proteome</keyword>
<gene>
    <name evidence="3" type="ORF">Nepgr_001365</name>
</gene>
<dbReference type="Pfam" id="PF03399">
    <property type="entry name" value="SAC3_GANP"/>
    <property type="match status" value="1"/>
</dbReference>
<dbReference type="InterPro" id="IPR045107">
    <property type="entry name" value="SAC3/GANP/THP3"/>
</dbReference>
<dbReference type="FunFam" id="1.25.40.990:FF:000012">
    <property type="entry name" value="SAC3 family protein C"/>
    <property type="match status" value="1"/>
</dbReference>
<dbReference type="GO" id="GO:0006406">
    <property type="term" value="P:mRNA export from nucleus"/>
    <property type="evidence" value="ECO:0007669"/>
    <property type="project" value="TreeGrafter"/>
</dbReference>
<evidence type="ECO:0000313" key="4">
    <source>
        <dbReference type="Proteomes" id="UP001279734"/>
    </source>
</evidence>
<dbReference type="GO" id="GO:0070390">
    <property type="term" value="C:transcription export complex 2"/>
    <property type="evidence" value="ECO:0007669"/>
    <property type="project" value="TreeGrafter"/>
</dbReference>
<dbReference type="Proteomes" id="UP001279734">
    <property type="component" value="Unassembled WGS sequence"/>
</dbReference>
<name>A0AAD3RXE6_NEPGR</name>
<feature type="compositionally biased region" description="Low complexity" evidence="1">
    <location>
        <begin position="12"/>
        <end position="29"/>
    </location>
</feature>
<dbReference type="GO" id="GO:0005737">
    <property type="term" value="C:cytoplasm"/>
    <property type="evidence" value="ECO:0007669"/>
    <property type="project" value="TreeGrafter"/>
</dbReference>
<dbReference type="PANTHER" id="PTHR12436:SF3">
    <property type="entry name" value="GERMINAL-CENTER ASSOCIATED NUCLEAR PROTEIN"/>
    <property type="match status" value="1"/>
</dbReference>
<dbReference type="Gene3D" id="1.25.40.990">
    <property type="match status" value="1"/>
</dbReference>
<dbReference type="EMBL" id="BSYO01000001">
    <property type="protein sequence ID" value="GMG99525.1"/>
    <property type="molecule type" value="Genomic_DNA"/>
</dbReference>
<comment type="caution">
    <text evidence="3">The sequence shown here is derived from an EMBL/GenBank/DDBJ whole genome shotgun (WGS) entry which is preliminary data.</text>
</comment>
<feature type="region of interest" description="Disordered" evidence="1">
    <location>
        <begin position="1"/>
        <end position="68"/>
    </location>
</feature>
<organism evidence="3 4">
    <name type="scientific">Nepenthes gracilis</name>
    <name type="common">Slender pitcher plant</name>
    <dbReference type="NCBI Taxonomy" id="150966"/>
    <lineage>
        <taxon>Eukaryota</taxon>
        <taxon>Viridiplantae</taxon>
        <taxon>Streptophyta</taxon>
        <taxon>Embryophyta</taxon>
        <taxon>Tracheophyta</taxon>
        <taxon>Spermatophyta</taxon>
        <taxon>Magnoliopsida</taxon>
        <taxon>eudicotyledons</taxon>
        <taxon>Gunneridae</taxon>
        <taxon>Pentapetalae</taxon>
        <taxon>Caryophyllales</taxon>
        <taxon>Nepenthaceae</taxon>
        <taxon>Nepenthes</taxon>
    </lineage>
</organism>
<accession>A0AAD3RXE6</accession>
<evidence type="ECO:0000259" key="2">
    <source>
        <dbReference type="Pfam" id="PF03399"/>
    </source>
</evidence>
<feature type="domain" description="SAC3/GANP/THP3 conserved" evidence="2">
    <location>
        <begin position="101"/>
        <end position="393"/>
    </location>
</feature>
<evidence type="ECO:0000313" key="3">
    <source>
        <dbReference type="EMBL" id="GMG99525.1"/>
    </source>
</evidence>
<protein>
    <recommendedName>
        <fullName evidence="2">SAC3/GANP/THP3 conserved domain-containing protein</fullName>
    </recommendedName>
</protein>
<dbReference type="AlphaFoldDB" id="A0AAD3RXE6"/>